<comment type="caution">
    <text evidence="2">The sequence shown here is derived from an EMBL/GenBank/DDBJ whole genome shotgun (WGS) entry which is preliminary data.</text>
</comment>
<dbReference type="AlphaFoldDB" id="A0A3R6AL55"/>
<evidence type="ECO:0000313" key="3">
    <source>
        <dbReference type="Proteomes" id="UP000285693"/>
    </source>
</evidence>
<gene>
    <name evidence="2" type="ORF">DWW65_14370</name>
</gene>
<evidence type="ECO:0000313" key="2">
    <source>
        <dbReference type="EMBL" id="RGU42996.1"/>
    </source>
</evidence>
<feature type="domain" description="Phospholipase C/D" evidence="1">
    <location>
        <begin position="7"/>
        <end position="132"/>
    </location>
</feature>
<organism evidence="2 3">
    <name type="scientific">Coprococcus comes</name>
    <dbReference type="NCBI Taxonomy" id="410072"/>
    <lineage>
        <taxon>Bacteria</taxon>
        <taxon>Bacillati</taxon>
        <taxon>Bacillota</taxon>
        <taxon>Clostridia</taxon>
        <taxon>Lachnospirales</taxon>
        <taxon>Lachnospiraceae</taxon>
        <taxon>Coprococcus</taxon>
    </lineage>
</organism>
<evidence type="ECO:0000259" key="1">
    <source>
        <dbReference type="Pfam" id="PF00882"/>
    </source>
</evidence>
<dbReference type="Pfam" id="PF00882">
    <property type="entry name" value="Zn_dep_PLPC"/>
    <property type="match status" value="1"/>
</dbReference>
<sequence length="288" mass="32862">MPSTYAHYIFGQQIRGRLSGYERKVIDKYPELFNIGLHGPDILFYYRPLCKNKVNQLGSRMHSESGAKFFVHAAKVLHTHDQYEKHLAYVYGVLCHFALDVTCHGYVEQAVKETGLAHIAVEGELDRKLMIMNGENPVSRRLTGHIVPSMKNAVIIKDFYRGITAKEVKKALNGMVFYDRILVCPSKIKRMALYAALKVAGLYYDFHGFIIKYHENGSCREQIRRLLHLYEKAVPLADKLICEYKPFLEGSATLDSVYAYTFGSQLPGKEDTLNENKTDKTGEKLDTL</sequence>
<accession>A0A3R6AL55</accession>
<protein>
    <recommendedName>
        <fullName evidence="1">Phospholipase C/D domain-containing protein</fullName>
    </recommendedName>
</protein>
<dbReference type="RefSeq" id="WP_117824552.1">
    <property type="nucleotide sequence ID" value="NZ_QRXY01000023.1"/>
</dbReference>
<dbReference type="EMBL" id="QRXY01000023">
    <property type="protein sequence ID" value="RGU42996.1"/>
    <property type="molecule type" value="Genomic_DNA"/>
</dbReference>
<dbReference type="Proteomes" id="UP000285693">
    <property type="component" value="Unassembled WGS sequence"/>
</dbReference>
<dbReference type="InterPro" id="IPR029002">
    <property type="entry name" value="PLPC/GPLD1"/>
</dbReference>
<reference evidence="2 3" key="1">
    <citation type="submission" date="2018-08" db="EMBL/GenBank/DDBJ databases">
        <title>A genome reference for cultivated species of the human gut microbiota.</title>
        <authorList>
            <person name="Zou Y."/>
            <person name="Xue W."/>
            <person name="Luo G."/>
        </authorList>
    </citation>
    <scope>NUCLEOTIDE SEQUENCE [LARGE SCALE GENOMIC DNA]</scope>
    <source>
        <strain evidence="2 3">AF16-31</strain>
    </source>
</reference>
<proteinExistence type="predicted"/>
<name>A0A3R6AL55_9FIRM</name>